<organism evidence="2 3">
    <name type="scientific">Nocardioides mangrovi</name>
    <dbReference type="NCBI Taxonomy" id="2874580"/>
    <lineage>
        <taxon>Bacteria</taxon>
        <taxon>Bacillati</taxon>
        <taxon>Actinomycetota</taxon>
        <taxon>Actinomycetes</taxon>
        <taxon>Propionibacteriales</taxon>
        <taxon>Nocardioidaceae</taxon>
        <taxon>Nocardioides</taxon>
    </lineage>
</organism>
<dbReference type="Proteomes" id="UP000780875">
    <property type="component" value="Unassembled WGS sequence"/>
</dbReference>
<protein>
    <submittedName>
        <fullName evidence="2">Uncharacterized protein</fullName>
    </submittedName>
</protein>
<name>A0ABS7U9Z3_9ACTN</name>
<dbReference type="EMBL" id="JAIQZJ010000002">
    <property type="protein sequence ID" value="MBZ5737642.1"/>
    <property type="molecule type" value="Genomic_DNA"/>
</dbReference>
<proteinExistence type="predicted"/>
<evidence type="ECO:0000313" key="2">
    <source>
        <dbReference type="EMBL" id="MBZ5737642.1"/>
    </source>
</evidence>
<evidence type="ECO:0000313" key="3">
    <source>
        <dbReference type="Proteomes" id="UP000780875"/>
    </source>
</evidence>
<feature type="compositionally biased region" description="Basic and acidic residues" evidence="1">
    <location>
        <begin position="40"/>
        <end position="57"/>
    </location>
</feature>
<reference evidence="2 3" key="1">
    <citation type="submission" date="2021-09" db="EMBL/GenBank/DDBJ databases">
        <title>Whole genome sequence of Nocardioides sp. GBK3QG-3.</title>
        <authorList>
            <person name="Tuo L."/>
        </authorList>
    </citation>
    <scope>NUCLEOTIDE SEQUENCE [LARGE SCALE GENOMIC DNA]</scope>
    <source>
        <strain evidence="2 3">GBK3QG-3</strain>
    </source>
</reference>
<keyword evidence="3" id="KW-1185">Reference proteome</keyword>
<dbReference type="RefSeq" id="WP_224122018.1">
    <property type="nucleotide sequence ID" value="NZ_JAIQZJ010000002.1"/>
</dbReference>
<feature type="region of interest" description="Disordered" evidence="1">
    <location>
        <begin position="32"/>
        <end position="57"/>
    </location>
</feature>
<accession>A0ABS7U9Z3</accession>
<sequence>MEVLVKLWKVLGLAGLAGVAASGAIIARDQRQRAQLTPEQVRDRLRERLDESAPPRP</sequence>
<evidence type="ECO:0000256" key="1">
    <source>
        <dbReference type="SAM" id="MobiDB-lite"/>
    </source>
</evidence>
<comment type="caution">
    <text evidence="2">The sequence shown here is derived from an EMBL/GenBank/DDBJ whole genome shotgun (WGS) entry which is preliminary data.</text>
</comment>
<gene>
    <name evidence="2" type="ORF">K8U61_05670</name>
</gene>